<dbReference type="PANTHER" id="PTHR45138:SF24">
    <property type="entry name" value="DIGUANYLATE CYCLASE DGCC-RELATED"/>
    <property type="match status" value="1"/>
</dbReference>
<dbReference type="SMART" id="SM00267">
    <property type="entry name" value="GGDEF"/>
    <property type="match status" value="1"/>
</dbReference>
<feature type="domain" description="GGDEF" evidence="6">
    <location>
        <begin position="570"/>
        <end position="704"/>
    </location>
</feature>
<dbReference type="EC" id="2.7.7.65" evidence="2"/>
<dbReference type="PROSITE" id="PS50887">
    <property type="entry name" value="GGDEF"/>
    <property type="match status" value="1"/>
</dbReference>
<name>A0A9X3YH52_9GAMM</name>
<dbReference type="RefSeq" id="WP_263543409.1">
    <property type="nucleotide sequence ID" value="NZ_JAOVZO020000003.1"/>
</dbReference>
<evidence type="ECO:0000256" key="5">
    <source>
        <dbReference type="SAM" id="Phobius"/>
    </source>
</evidence>
<dbReference type="AlphaFoldDB" id="A0A9X3YH52"/>
<dbReference type="InterPro" id="IPR011990">
    <property type="entry name" value="TPR-like_helical_dom_sf"/>
</dbReference>
<reference evidence="7" key="1">
    <citation type="submission" date="2023-02" db="EMBL/GenBank/DDBJ databases">
        <title>Tahibacter soli sp. nov. isolated from soil.</title>
        <authorList>
            <person name="Baek J.H."/>
            <person name="Lee J.K."/>
            <person name="Choi D.G."/>
            <person name="Jeon C.O."/>
        </authorList>
    </citation>
    <scope>NUCLEOTIDE SEQUENCE</scope>
    <source>
        <strain evidence="7">BL</strain>
    </source>
</reference>
<keyword evidence="5" id="KW-1133">Transmembrane helix</keyword>
<dbReference type="InterPro" id="IPR000160">
    <property type="entry name" value="GGDEF_dom"/>
</dbReference>
<dbReference type="Gene3D" id="3.30.70.270">
    <property type="match status" value="1"/>
</dbReference>
<keyword evidence="5" id="KW-0472">Membrane</keyword>
<dbReference type="InterPro" id="IPR019734">
    <property type="entry name" value="TPR_rpt"/>
</dbReference>
<dbReference type="Pfam" id="PF00990">
    <property type="entry name" value="GGDEF"/>
    <property type="match status" value="1"/>
</dbReference>
<protein>
    <recommendedName>
        <fullName evidence="2">diguanylate cyclase</fullName>
        <ecNumber evidence="2">2.7.7.65</ecNumber>
    </recommendedName>
</protein>
<dbReference type="FunFam" id="3.30.70.270:FF:000001">
    <property type="entry name" value="Diguanylate cyclase domain protein"/>
    <property type="match status" value="1"/>
</dbReference>
<evidence type="ECO:0000313" key="7">
    <source>
        <dbReference type="EMBL" id="MDC8012157.1"/>
    </source>
</evidence>
<feature type="repeat" description="TPR" evidence="3">
    <location>
        <begin position="198"/>
        <end position="231"/>
    </location>
</feature>
<evidence type="ECO:0000256" key="4">
    <source>
        <dbReference type="SAM" id="Coils"/>
    </source>
</evidence>
<dbReference type="InterPro" id="IPR029787">
    <property type="entry name" value="Nucleotide_cyclase"/>
</dbReference>
<dbReference type="Pfam" id="PF13424">
    <property type="entry name" value="TPR_12"/>
    <property type="match status" value="1"/>
</dbReference>
<feature type="coiled-coil region" evidence="4">
    <location>
        <begin position="498"/>
        <end position="528"/>
    </location>
</feature>
<dbReference type="SMART" id="SM00028">
    <property type="entry name" value="TPR"/>
    <property type="match status" value="6"/>
</dbReference>
<keyword evidence="3" id="KW-0802">TPR repeat</keyword>
<dbReference type="InterPro" id="IPR043128">
    <property type="entry name" value="Rev_trsase/Diguanyl_cyclase"/>
</dbReference>
<proteinExistence type="predicted"/>
<organism evidence="7 8">
    <name type="scientific">Tahibacter soli</name>
    <dbReference type="NCBI Taxonomy" id="2983605"/>
    <lineage>
        <taxon>Bacteria</taxon>
        <taxon>Pseudomonadati</taxon>
        <taxon>Pseudomonadota</taxon>
        <taxon>Gammaproteobacteria</taxon>
        <taxon>Lysobacterales</taxon>
        <taxon>Rhodanobacteraceae</taxon>
        <taxon>Tahibacter</taxon>
    </lineage>
</organism>
<evidence type="ECO:0000256" key="2">
    <source>
        <dbReference type="ARBA" id="ARBA00012528"/>
    </source>
</evidence>
<evidence type="ECO:0000313" key="8">
    <source>
        <dbReference type="Proteomes" id="UP001139971"/>
    </source>
</evidence>
<dbReference type="InterPro" id="IPR050469">
    <property type="entry name" value="Diguanylate_Cyclase"/>
</dbReference>
<dbReference type="PANTHER" id="PTHR45138">
    <property type="entry name" value="REGULATORY COMPONENTS OF SENSORY TRANSDUCTION SYSTEM"/>
    <property type="match status" value="1"/>
</dbReference>
<dbReference type="SUPFAM" id="SSF48452">
    <property type="entry name" value="TPR-like"/>
    <property type="match status" value="2"/>
</dbReference>
<dbReference type="SUPFAM" id="SSF55073">
    <property type="entry name" value="Nucleotide cyclase"/>
    <property type="match status" value="1"/>
</dbReference>
<evidence type="ECO:0000256" key="3">
    <source>
        <dbReference type="PROSITE-ProRule" id="PRU00339"/>
    </source>
</evidence>
<dbReference type="GO" id="GO:0043709">
    <property type="term" value="P:cell adhesion involved in single-species biofilm formation"/>
    <property type="evidence" value="ECO:0007669"/>
    <property type="project" value="TreeGrafter"/>
</dbReference>
<accession>A0A9X3YH52</accession>
<dbReference type="GO" id="GO:1902201">
    <property type="term" value="P:negative regulation of bacterial-type flagellum-dependent cell motility"/>
    <property type="evidence" value="ECO:0007669"/>
    <property type="project" value="TreeGrafter"/>
</dbReference>
<gene>
    <name evidence="7" type="ORF">OD750_006310</name>
</gene>
<keyword evidence="8" id="KW-1185">Reference proteome</keyword>
<dbReference type="Proteomes" id="UP001139971">
    <property type="component" value="Unassembled WGS sequence"/>
</dbReference>
<dbReference type="Gene3D" id="1.25.40.10">
    <property type="entry name" value="Tetratricopeptide repeat domain"/>
    <property type="match status" value="2"/>
</dbReference>
<dbReference type="EMBL" id="JAOVZO020000003">
    <property type="protein sequence ID" value="MDC8012157.1"/>
    <property type="molecule type" value="Genomic_DNA"/>
</dbReference>
<keyword evidence="4" id="KW-0175">Coiled coil</keyword>
<keyword evidence="5" id="KW-0812">Transmembrane</keyword>
<feature type="transmembrane region" description="Helical" evidence="5">
    <location>
        <begin position="475"/>
        <end position="496"/>
    </location>
</feature>
<sequence>MPSYHRSAKHGPRPLTALVLAALVSGFGLVDGLYADDLTPSSAGKLAASAQTVAQAIDSAWETTDNLVAPLIGPRGRMLYAEAVGELQQALGAPRQSAIAWKRVAAFAERLGDAGAMILALDEATALALVQGDYDAANAHAGLLLDRARATGDVAAQAAAEGYLGVFARRRGQLESARAHQETALSLRRALRDRSGEAQVLMNLGTVHRDLGDYARALELQLDALDLRKTLGGAERLDLSYRNIALLYREIEDTEQAKTNFKAALAASMARHDPQSLAAALGSYASFSNDIGDAESALAMARQALAIDASLGNRPYIGLEQVEIARALIKLGRDSEAIAPLEQALAIGRDLRHREIVGNALLYLGRLALRAGDEKTARERLDEAISVLTEAKLKAPLSEAYGAREEVAQARGELGSALAYAHRRNDLREELLGTRSGRQLAALKSRYERAEADQRIRLLSLDNEVQSLRLREQALLRNIGIGVGLGLAALLVVLFNRYRTSRRLNRELERKNAEISAQESVLQNVNAKLSTQAAELYQAAITDPLTGAYNRGHLMRQLDEQMRHALRDGRDLALLMIDFDHFKRINDEHGHQFGDRVLASGVQIMRQWLEPGDMLGRYGGEEFIAVLPGRDDAQAHAIAERLRDKVEFALTPLTGAPRPLTISIGLASLKRSGETTLEGLLSAADAAVYRAKADGRNRVVPYAA</sequence>
<dbReference type="NCBIfam" id="TIGR00254">
    <property type="entry name" value="GGDEF"/>
    <property type="match status" value="1"/>
</dbReference>
<evidence type="ECO:0000256" key="1">
    <source>
        <dbReference type="ARBA" id="ARBA00001946"/>
    </source>
</evidence>
<dbReference type="CDD" id="cd01949">
    <property type="entry name" value="GGDEF"/>
    <property type="match status" value="1"/>
</dbReference>
<dbReference type="PROSITE" id="PS50005">
    <property type="entry name" value="TPR"/>
    <property type="match status" value="1"/>
</dbReference>
<dbReference type="GO" id="GO:0005886">
    <property type="term" value="C:plasma membrane"/>
    <property type="evidence" value="ECO:0007669"/>
    <property type="project" value="TreeGrafter"/>
</dbReference>
<comment type="caution">
    <text evidence="7">The sequence shown here is derived from an EMBL/GenBank/DDBJ whole genome shotgun (WGS) entry which is preliminary data.</text>
</comment>
<dbReference type="GO" id="GO:0052621">
    <property type="term" value="F:diguanylate cyclase activity"/>
    <property type="evidence" value="ECO:0007669"/>
    <property type="project" value="UniProtKB-EC"/>
</dbReference>
<evidence type="ECO:0000259" key="6">
    <source>
        <dbReference type="PROSITE" id="PS50887"/>
    </source>
</evidence>
<comment type="cofactor">
    <cofactor evidence="1">
        <name>Mg(2+)</name>
        <dbReference type="ChEBI" id="CHEBI:18420"/>
    </cofactor>
</comment>